<comment type="caution">
    <text evidence="1">The sequence shown here is derived from an EMBL/GenBank/DDBJ whole genome shotgun (WGS) entry which is preliminary data.</text>
</comment>
<evidence type="ECO:0000313" key="2">
    <source>
        <dbReference type="Proteomes" id="UP000004319"/>
    </source>
</evidence>
<dbReference type="AlphaFoldDB" id="F7VDE5"/>
<protein>
    <submittedName>
        <fullName evidence="1">Uncharacterized protein</fullName>
    </submittedName>
</protein>
<gene>
    <name evidence="1" type="ORF">ATPR_1394</name>
</gene>
<sequence length="67" mass="7037">MGLNFPPSAPSLPPRNFPMLHFFSKYLLQLILVLNNKEGGAPAGGIPSVFPNPGSVLHPQADATAAL</sequence>
<evidence type="ECO:0000313" key="1">
    <source>
        <dbReference type="EMBL" id="GAA08390.1"/>
    </source>
</evidence>
<dbReference type="EMBL" id="BABS01000032">
    <property type="protein sequence ID" value="GAA08390.1"/>
    <property type="molecule type" value="Genomic_DNA"/>
</dbReference>
<organism evidence="1 2">
    <name type="scientific">Acetobacter tropicalis NBRC 101654</name>
    <dbReference type="NCBI Taxonomy" id="749388"/>
    <lineage>
        <taxon>Bacteria</taxon>
        <taxon>Pseudomonadati</taxon>
        <taxon>Pseudomonadota</taxon>
        <taxon>Alphaproteobacteria</taxon>
        <taxon>Acetobacterales</taxon>
        <taxon>Acetobacteraceae</taxon>
        <taxon>Acetobacter</taxon>
    </lineage>
</organism>
<accession>F7VDE5</accession>
<reference evidence="1 2" key="1">
    <citation type="journal article" date="2011" name="Biochem. Biophys. Res. Commun.">
        <title>Increased number of Arginine-based salt bridges contributes to the thermotolerance of thermotolerant acetic acid bacteria, Acetobacter tropicalis SKU1100.</title>
        <authorList>
            <person name="Matsutani M."/>
            <person name="Hirakawa H."/>
            <person name="Nishikura M."/>
            <person name="Soemphol W."/>
            <person name="Ali I.A.I."/>
            <person name="Yakushi T."/>
            <person name="Matsushita K."/>
        </authorList>
    </citation>
    <scope>NUCLEOTIDE SEQUENCE [LARGE SCALE GENOMIC DNA]</scope>
    <source>
        <strain evidence="1 2">NBRC 101654</strain>
    </source>
</reference>
<proteinExistence type="predicted"/>
<name>F7VDE5_9PROT</name>
<dbReference type="Proteomes" id="UP000004319">
    <property type="component" value="Unassembled WGS sequence"/>
</dbReference>